<feature type="transmembrane region" description="Helical" evidence="1">
    <location>
        <begin position="21"/>
        <end position="42"/>
    </location>
</feature>
<keyword evidence="1" id="KW-0812">Transmembrane</keyword>
<sequence>MMPRRISDLWRDQRGLAVIEFAFLMPVMLLALLGTVEISNLVNSYSKTVSASQTVADLTGQSATLTTADMTGIVAAAQRVLDPLVSDATTLGVEVVSVGFDATNKPIQLWRYAWGNAQTSPLSGAQGLGVMGESVVMVTLTYTCVPLIHDIVPQKTFREVSYSRPRLVRKIALNGSTG</sequence>
<dbReference type="EMBL" id="LWQT01000109">
    <property type="protein sequence ID" value="OAN44819.1"/>
    <property type="molecule type" value="Genomic_DNA"/>
</dbReference>
<dbReference type="STRING" id="1285242.A6A04_08375"/>
<name>A0A178M7S9_9PROT</name>
<gene>
    <name evidence="3" type="ORF">A6A04_08375</name>
</gene>
<keyword evidence="4" id="KW-1185">Reference proteome</keyword>
<proteinExistence type="predicted"/>
<dbReference type="RefSeq" id="WP_068495656.1">
    <property type="nucleotide sequence ID" value="NZ_LWQT01000109.1"/>
</dbReference>
<accession>A0A178M7S9</accession>
<dbReference type="Proteomes" id="UP000078428">
    <property type="component" value="Unassembled WGS sequence"/>
</dbReference>
<organism evidence="3 4">
    <name type="scientific">Paramagnetospirillum marisnigri</name>
    <dbReference type="NCBI Taxonomy" id="1285242"/>
    <lineage>
        <taxon>Bacteria</taxon>
        <taxon>Pseudomonadati</taxon>
        <taxon>Pseudomonadota</taxon>
        <taxon>Alphaproteobacteria</taxon>
        <taxon>Rhodospirillales</taxon>
        <taxon>Magnetospirillaceae</taxon>
        <taxon>Paramagnetospirillum</taxon>
    </lineage>
</organism>
<keyword evidence="1" id="KW-0472">Membrane</keyword>
<evidence type="ECO:0000259" key="2">
    <source>
        <dbReference type="Pfam" id="PF07811"/>
    </source>
</evidence>
<dbReference type="Pfam" id="PF07811">
    <property type="entry name" value="TadE"/>
    <property type="match status" value="1"/>
</dbReference>
<feature type="domain" description="TadE-like" evidence="2">
    <location>
        <begin position="15"/>
        <end position="56"/>
    </location>
</feature>
<dbReference type="OrthoDB" id="7189296at2"/>
<dbReference type="InterPro" id="IPR012495">
    <property type="entry name" value="TadE-like_dom"/>
</dbReference>
<protein>
    <submittedName>
        <fullName evidence="3">Pilus assembly protein TadG</fullName>
    </submittedName>
</protein>
<comment type="caution">
    <text evidence="3">The sequence shown here is derived from an EMBL/GenBank/DDBJ whole genome shotgun (WGS) entry which is preliminary data.</text>
</comment>
<evidence type="ECO:0000256" key="1">
    <source>
        <dbReference type="SAM" id="Phobius"/>
    </source>
</evidence>
<keyword evidence="1" id="KW-1133">Transmembrane helix</keyword>
<evidence type="ECO:0000313" key="4">
    <source>
        <dbReference type="Proteomes" id="UP000078428"/>
    </source>
</evidence>
<reference evidence="3 4" key="1">
    <citation type="submission" date="2016-04" db="EMBL/GenBank/DDBJ databases">
        <title>Draft genome sequence of freshwater magnetotactic bacteria Magnetospirillum marisnigri SP-1 and Magnetospirillum moscoviense BB-1.</title>
        <authorList>
            <person name="Koziaeva V."/>
            <person name="Dziuba M.V."/>
            <person name="Ivanov T.M."/>
            <person name="Kuznetsov B."/>
            <person name="Grouzdev D.S."/>
        </authorList>
    </citation>
    <scope>NUCLEOTIDE SEQUENCE [LARGE SCALE GENOMIC DNA]</scope>
    <source>
        <strain evidence="3 4">SP-1</strain>
    </source>
</reference>
<evidence type="ECO:0000313" key="3">
    <source>
        <dbReference type="EMBL" id="OAN44819.1"/>
    </source>
</evidence>
<dbReference type="AlphaFoldDB" id="A0A178M7S9"/>